<feature type="region of interest" description="Disordered" evidence="1">
    <location>
        <begin position="1"/>
        <end position="43"/>
    </location>
</feature>
<gene>
    <name evidence="2" type="ORF">CDAR_611651</name>
</gene>
<keyword evidence="3" id="KW-1185">Reference proteome</keyword>
<proteinExistence type="predicted"/>
<dbReference type="Proteomes" id="UP001054837">
    <property type="component" value="Unassembled WGS sequence"/>
</dbReference>
<accession>A0AAV4U2U9</accession>
<evidence type="ECO:0000313" key="3">
    <source>
        <dbReference type="Proteomes" id="UP001054837"/>
    </source>
</evidence>
<feature type="compositionally biased region" description="Polar residues" evidence="1">
    <location>
        <begin position="109"/>
        <end position="123"/>
    </location>
</feature>
<sequence length="123" mass="13509">MASNSELCSQKRSERNVRNNLTRGNPKPLESPFKGKQGTNESLCGIKEIPKGNIKSSKRIGRTVSSAGVHVWIHCCETDPAHSIRIDYKWSTTLTSSAKQEGVGGEAHSCSSRKTTSNLREHD</sequence>
<comment type="caution">
    <text evidence="2">The sequence shown here is derived from an EMBL/GenBank/DDBJ whole genome shotgun (WGS) entry which is preliminary data.</text>
</comment>
<evidence type="ECO:0000313" key="2">
    <source>
        <dbReference type="EMBL" id="GIY52075.1"/>
    </source>
</evidence>
<organism evidence="2 3">
    <name type="scientific">Caerostris darwini</name>
    <dbReference type="NCBI Taxonomy" id="1538125"/>
    <lineage>
        <taxon>Eukaryota</taxon>
        <taxon>Metazoa</taxon>
        <taxon>Ecdysozoa</taxon>
        <taxon>Arthropoda</taxon>
        <taxon>Chelicerata</taxon>
        <taxon>Arachnida</taxon>
        <taxon>Araneae</taxon>
        <taxon>Araneomorphae</taxon>
        <taxon>Entelegynae</taxon>
        <taxon>Araneoidea</taxon>
        <taxon>Araneidae</taxon>
        <taxon>Caerostris</taxon>
    </lineage>
</organism>
<dbReference type="AlphaFoldDB" id="A0AAV4U2U9"/>
<protein>
    <submittedName>
        <fullName evidence="2">Uncharacterized protein</fullName>
    </submittedName>
</protein>
<name>A0AAV4U2U9_9ARAC</name>
<evidence type="ECO:0000256" key="1">
    <source>
        <dbReference type="SAM" id="MobiDB-lite"/>
    </source>
</evidence>
<reference evidence="2 3" key="1">
    <citation type="submission" date="2021-06" db="EMBL/GenBank/DDBJ databases">
        <title>Caerostris darwini draft genome.</title>
        <authorList>
            <person name="Kono N."/>
            <person name="Arakawa K."/>
        </authorList>
    </citation>
    <scope>NUCLEOTIDE SEQUENCE [LARGE SCALE GENOMIC DNA]</scope>
</reference>
<feature type="region of interest" description="Disordered" evidence="1">
    <location>
        <begin position="97"/>
        <end position="123"/>
    </location>
</feature>
<dbReference type="EMBL" id="BPLQ01010629">
    <property type="protein sequence ID" value="GIY52075.1"/>
    <property type="molecule type" value="Genomic_DNA"/>
</dbReference>